<protein>
    <submittedName>
        <fullName evidence="2">Uncharacterized protein</fullName>
    </submittedName>
</protein>
<proteinExistence type="predicted"/>
<accession>A0AA36IBM4</accession>
<dbReference type="AlphaFoldDB" id="A0AA36IBM4"/>
<feature type="compositionally biased region" description="Basic and acidic residues" evidence="1">
    <location>
        <begin position="25"/>
        <end position="39"/>
    </location>
</feature>
<gene>
    <name evidence="2" type="ORF">EVOR1521_LOCUS11534</name>
</gene>
<dbReference type="Proteomes" id="UP001178507">
    <property type="component" value="Unassembled WGS sequence"/>
</dbReference>
<sequence length="481" mass="52743">MPAVMQHCEAKDSHTLALQAFREQPEGAAAHEGEADSSAKRPRYSQPAPMHMGFTSGSVDGVIGRMAEPQNVSRAAAFLAEGLIFLSWISDRTTVLVDAPCIGVCAAVHMEELMAALGEEDPLGLRERLLVMYEHPRFVRSAQLREACSRIPGDTLHGFLAKGLWELHARHHPGHESEQFAKDLNYSWLYYTWSEEAAALFWGNFDDKASEQEASYKLDQQAAKKAGKGKTRHYWLALPLHNLMQKCANVTAADWCTVIPVAAAQASVIFSQYMDDVFAHLDLLRLPAPDAAPVASASPSAPAVPVRPRTTHKQNLRSLLATTSVPSLLTEARLEPLVTMCHAVCVSQRLPCMRISDVGHLRPVLCLQLPTVDVNLHAPRALTLLHLLGLGALSLSTNATGAKTLWFVKRPREAVGHEALRDSLQLFEAAESFHTLPERELQTHRKQSQAEIVFSNLDDPAIRQSIAAATVELRAALAARG</sequence>
<organism evidence="2 3">
    <name type="scientific">Effrenium voratum</name>
    <dbReference type="NCBI Taxonomy" id="2562239"/>
    <lineage>
        <taxon>Eukaryota</taxon>
        <taxon>Sar</taxon>
        <taxon>Alveolata</taxon>
        <taxon>Dinophyceae</taxon>
        <taxon>Suessiales</taxon>
        <taxon>Symbiodiniaceae</taxon>
        <taxon>Effrenium</taxon>
    </lineage>
</organism>
<reference evidence="2" key="1">
    <citation type="submission" date="2023-08" db="EMBL/GenBank/DDBJ databases">
        <authorList>
            <person name="Chen Y."/>
            <person name="Shah S."/>
            <person name="Dougan E. K."/>
            <person name="Thang M."/>
            <person name="Chan C."/>
        </authorList>
    </citation>
    <scope>NUCLEOTIDE SEQUENCE</scope>
</reference>
<feature type="region of interest" description="Disordered" evidence="1">
    <location>
        <begin position="25"/>
        <end position="48"/>
    </location>
</feature>
<evidence type="ECO:0000313" key="2">
    <source>
        <dbReference type="EMBL" id="CAJ1384732.1"/>
    </source>
</evidence>
<evidence type="ECO:0000256" key="1">
    <source>
        <dbReference type="SAM" id="MobiDB-lite"/>
    </source>
</evidence>
<dbReference type="EMBL" id="CAUJNA010001146">
    <property type="protein sequence ID" value="CAJ1384732.1"/>
    <property type="molecule type" value="Genomic_DNA"/>
</dbReference>
<evidence type="ECO:0000313" key="3">
    <source>
        <dbReference type="Proteomes" id="UP001178507"/>
    </source>
</evidence>
<comment type="caution">
    <text evidence="2">The sequence shown here is derived from an EMBL/GenBank/DDBJ whole genome shotgun (WGS) entry which is preliminary data.</text>
</comment>
<keyword evidence="3" id="KW-1185">Reference proteome</keyword>
<name>A0AA36IBM4_9DINO</name>